<dbReference type="GO" id="GO:0008287">
    <property type="term" value="C:protein serine/threonine phosphatase complex"/>
    <property type="evidence" value="ECO:0007669"/>
    <property type="project" value="TreeGrafter"/>
</dbReference>
<evidence type="ECO:0000313" key="3">
    <source>
        <dbReference type="EMBL" id="CAH1262584.1"/>
    </source>
</evidence>
<feature type="compositionally biased region" description="Basic and acidic residues" evidence="2">
    <location>
        <begin position="740"/>
        <end position="749"/>
    </location>
</feature>
<dbReference type="InterPro" id="IPR011989">
    <property type="entry name" value="ARM-like"/>
</dbReference>
<dbReference type="GO" id="GO:0019888">
    <property type="term" value="F:protein phosphatase regulator activity"/>
    <property type="evidence" value="ECO:0007669"/>
    <property type="project" value="TreeGrafter"/>
</dbReference>
<dbReference type="OrthoDB" id="340346at2759"/>
<feature type="compositionally biased region" description="Basic residues" evidence="2">
    <location>
        <begin position="872"/>
        <end position="882"/>
    </location>
</feature>
<dbReference type="PROSITE" id="PS50077">
    <property type="entry name" value="HEAT_REPEAT"/>
    <property type="match status" value="2"/>
</dbReference>
<protein>
    <submittedName>
        <fullName evidence="3">PPP4R4 protein</fullName>
    </submittedName>
</protein>
<dbReference type="EMBL" id="OV696689">
    <property type="protein sequence ID" value="CAH1262584.1"/>
    <property type="molecule type" value="Genomic_DNA"/>
</dbReference>
<dbReference type="PANTHER" id="PTHR21467">
    <property type="entry name" value="PROTEIN PHOSPHATASE 4 REGULATORY SUBUNIT 4 PPP4R4"/>
    <property type="match status" value="1"/>
</dbReference>
<feature type="compositionally biased region" description="Polar residues" evidence="2">
    <location>
        <begin position="764"/>
        <end position="781"/>
    </location>
</feature>
<feature type="compositionally biased region" description="Basic residues" evidence="2">
    <location>
        <begin position="906"/>
        <end position="915"/>
    </location>
</feature>
<feature type="repeat" description="HEAT" evidence="1">
    <location>
        <begin position="202"/>
        <end position="239"/>
    </location>
</feature>
<keyword evidence="4" id="KW-1185">Reference proteome</keyword>
<reference evidence="3" key="1">
    <citation type="submission" date="2022-01" db="EMBL/GenBank/DDBJ databases">
        <authorList>
            <person name="Braso-Vives M."/>
        </authorList>
    </citation>
    <scope>NUCLEOTIDE SEQUENCE</scope>
</reference>
<feature type="compositionally biased region" description="Polar residues" evidence="2">
    <location>
        <begin position="887"/>
        <end position="905"/>
    </location>
</feature>
<dbReference type="GO" id="GO:0005829">
    <property type="term" value="C:cytosol"/>
    <property type="evidence" value="ECO:0007669"/>
    <property type="project" value="TreeGrafter"/>
</dbReference>
<proteinExistence type="predicted"/>
<dbReference type="InterPro" id="IPR021133">
    <property type="entry name" value="HEAT_type_2"/>
</dbReference>
<dbReference type="SUPFAM" id="SSF48371">
    <property type="entry name" value="ARM repeat"/>
    <property type="match status" value="1"/>
</dbReference>
<feature type="compositionally biased region" description="Polar residues" evidence="2">
    <location>
        <begin position="793"/>
        <end position="804"/>
    </location>
</feature>
<sequence length="915" mass="102474">MDLAAGLEQVEDDLQELSLERTITKGLKTQEEIDRLTVDEKLGDLERAVYLLSSGQEVQRISVVNSLPQLIQDNAPEAMRRVVPKVREMLHVAGPDVQLAATISFLSILEREVIPISTYSSTFLQTIIMSLEVKDPVVSNAWLDTLLSVCGCLPKDVIKREILGIAVAKGQLSQSVQSRLASCKILGRVATKFEPYIIKKEILPLVTALCQDIDYEVRGCMCRQLDSVARALGLENTKSAILPELVELANDEECFVRHAALDAVVNLLNLLDDDTCTQTIVPLVCKFCERSMEADDTTLPHVAEQIGRLCHGLSVNVDEQQRAWLLEFYTQLCIQGRMRDAQSPPPPPRTPSSICDEDRCADCRRNAAYNFPAMVLFAEPKNFKLELYNCFVSLCEDPHYIVRRTIACGFHEVAKLLGSHVQLIQQELVTLLNDNYVQVLEGIVPHLPETLESLVKGVGGGLSEARTMLYSTNRHQISNHADLVQALLTCEYLVAACSQWRPHLTMMQRLACIVRVFTSDQIYSKFVPVLFQRLTLSRVLPVKQAAGRTLCVIIRHNRRQEHRQELICRLIEALCHSNKYQLRMLFVDVCCDVMELFSRRFFKEYFFEFVLNLAHDPVANVRLKLCSLLPRLKTQIKLPGDRQLLQQLEHCVRRLLSHERDRDVAAAIRKSVFELDKIQVAMETLTQRMFMEEDLMDQKKEEEEKMLLELEEREKKEHEQTKGRSTEKGKGKGSKGQGRRGGDKSKEAKAAAAKDAAKDASPTMPRSNSLVYASSSNNLSPGQRGVHNRGHRTSSVSKTNSSEMPSASPKLSKHSLHSGSSENMTSPGLTRIVSPHRIVQDKKNRKYSLGSKEDRLKRTSSNSPVAGVSTSHSKKSSLKKSSHSLTNLAANSSGHGSPKGGSTPTHTRKKSSQAR</sequence>
<evidence type="ECO:0000256" key="1">
    <source>
        <dbReference type="PROSITE-ProRule" id="PRU00103"/>
    </source>
</evidence>
<dbReference type="Proteomes" id="UP000838412">
    <property type="component" value="Chromosome 4"/>
</dbReference>
<feature type="compositionally biased region" description="Basic and acidic residues" evidence="2">
    <location>
        <begin position="712"/>
        <end position="730"/>
    </location>
</feature>
<organism evidence="3 4">
    <name type="scientific">Branchiostoma lanceolatum</name>
    <name type="common">Common lancelet</name>
    <name type="synonym">Amphioxus lanceolatum</name>
    <dbReference type="NCBI Taxonomy" id="7740"/>
    <lineage>
        <taxon>Eukaryota</taxon>
        <taxon>Metazoa</taxon>
        <taxon>Chordata</taxon>
        <taxon>Cephalochordata</taxon>
        <taxon>Leptocardii</taxon>
        <taxon>Amphioxiformes</taxon>
        <taxon>Branchiostomatidae</taxon>
        <taxon>Branchiostoma</taxon>
    </lineage>
</organism>
<dbReference type="PANTHER" id="PTHR21467:SF0">
    <property type="entry name" value="SERINE_THREONINE-PROTEIN PHOSPHATASE 4 REGULATORY SUBUNIT 4"/>
    <property type="match status" value="1"/>
</dbReference>
<dbReference type="InterPro" id="IPR016024">
    <property type="entry name" value="ARM-type_fold"/>
</dbReference>
<dbReference type="AlphaFoldDB" id="A0A8J9ZUW2"/>
<evidence type="ECO:0000313" key="4">
    <source>
        <dbReference type="Proteomes" id="UP000838412"/>
    </source>
</evidence>
<dbReference type="InterPro" id="IPR039918">
    <property type="entry name" value="PPP4R4"/>
</dbReference>
<accession>A0A8J9ZUW2</accession>
<dbReference type="Gene3D" id="1.25.10.10">
    <property type="entry name" value="Leucine-rich Repeat Variant"/>
    <property type="match status" value="1"/>
</dbReference>
<name>A0A8J9ZUW2_BRALA</name>
<evidence type="ECO:0000256" key="2">
    <source>
        <dbReference type="SAM" id="MobiDB-lite"/>
    </source>
</evidence>
<feature type="repeat" description="HEAT" evidence="1">
    <location>
        <begin position="241"/>
        <end position="279"/>
    </location>
</feature>
<feature type="region of interest" description="Disordered" evidence="2">
    <location>
        <begin position="712"/>
        <end position="915"/>
    </location>
</feature>
<gene>
    <name evidence="3" type="primary">PPP4R4</name>
    <name evidence="3" type="ORF">BLAG_LOCUS17575</name>
</gene>